<comment type="caution">
    <text evidence="2">The sequence shown here is derived from an EMBL/GenBank/DDBJ whole genome shotgun (WGS) entry which is preliminary data.</text>
</comment>
<organism evidence="2 3">
    <name type="scientific">Novimethylophilus kurashikiensis</name>
    <dbReference type="NCBI Taxonomy" id="1825523"/>
    <lineage>
        <taxon>Bacteria</taxon>
        <taxon>Pseudomonadati</taxon>
        <taxon>Pseudomonadota</taxon>
        <taxon>Betaproteobacteria</taxon>
        <taxon>Nitrosomonadales</taxon>
        <taxon>Methylophilaceae</taxon>
        <taxon>Novimethylophilus</taxon>
    </lineage>
</organism>
<sequence length="310" mass="34240">MKSRLLPAAVMLAVSTPVFAHCGGAFCTLNTNWDTQGVWDKPGVRIDLRAEYIDLDQLREGTHKTGPAGVVDTHDEVRTLNRNFIGTLDYSFSPEWGVSLRVPLMNRYHNHIFNNAAGPESETWRFTEIGDIQAVARYAFYQGMNDTAGVRFGLKLPTGSISQSNGSEKAERSLQPGTGSTDGVLGLYYNRREGAANWFVQGTWQQVIHERDDFRPGRQLALDAGVSYAATPDWSLMLQVNAQHKSRDSGANAEAEDSGGRYVFLTPGVSYKASKDIQVYGFIQKPIYQDVNGVQLTADWSAAMGVSMQF</sequence>
<evidence type="ECO:0000313" key="2">
    <source>
        <dbReference type="EMBL" id="GBG15423.1"/>
    </source>
</evidence>
<dbReference type="InterPro" id="IPR025737">
    <property type="entry name" value="FApF"/>
</dbReference>
<dbReference type="SUPFAM" id="SSF56935">
    <property type="entry name" value="Porins"/>
    <property type="match status" value="1"/>
</dbReference>
<dbReference type="OrthoDB" id="7493123at2"/>
<dbReference type="RefSeq" id="WP_109016567.1">
    <property type="nucleotide sequence ID" value="NZ_BDOQ01000018.1"/>
</dbReference>
<dbReference type="EMBL" id="BDOQ01000018">
    <property type="protein sequence ID" value="GBG15423.1"/>
    <property type="molecule type" value="Genomic_DNA"/>
</dbReference>
<feature type="signal peptide" evidence="1">
    <location>
        <begin position="1"/>
        <end position="20"/>
    </location>
</feature>
<accession>A0A2R5FFP3</accession>
<proteinExistence type="predicted"/>
<protein>
    <submittedName>
        <fullName evidence="2">TonB-dependent receptor</fullName>
    </submittedName>
</protein>
<keyword evidence="2" id="KW-0675">Receptor</keyword>
<dbReference type="Proteomes" id="UP000245081">
    <property type="component" value="Unassembled WGS sequence"/>
</dbReference>
<keyword evidence="3" id="KW-1185">Reference proteome</keyword>
<reference evidence="2 3" key="1">
    <citation type="journal article" date="2018" name="Environ. Microbiol.">
        <title>Isolation and genomic characterization of Novimethylophilus kurashikiensis gen. nov. sp. nov., a new lanthanide-dependent methylotrophic species of Methylophilaceae.</title>
        <authorList>
            <person name="Lv H."/>
            <person name="Sahin N."/>
            <person name="Tani A."/>
        </authorList>
    </citation>
    <scope>NUCLEOTIDE SEQUENCE [LARGE SCALE GENOMIC DNA]</scope>
    <source>
        <strain evidence="2 3">La2-4</strain>
    </source>
</reference>
<dbReference type="AlphaFoldDB" id="A0A2R5FFP3"/>
<keyword evidence="1" id="KW-0732">Signal</keyword>
<evidence type="ECO:0000313" key="3">
    <source>
        <dbReference type="Proteomes" id="UP000245081"/>
    </source>
</evidence>
<name>A0A2R5FFP3_9PROT</name>
<evidence type="ECO:0000256" key="1">
    <source>
        <dbReference type="SAM" id="SignalP"/>
    </source>
</evidence>
<gene>
    <name evidence="2" type="ORF">NMK_3030</name>
</gene>
<dbReference type="Pfam" id="PF13557">
    <property type="entry name" value="Phenol_MetA_deg"/>
    <property type="match status" value="1"/>
</dbReference>
<feature type="chain" id="PRO_5015333168" evidence="1">
    <location>
        <begin position="21"/>
        <end position="310"/>
    </location>
</feature>